<proteinExistence type="predicted"/>
<dbReference type="Proteomes" id="UP000663834">
    <property type="component" value="Unassembled WGS sequence"/>
</dbReference>
<sequence length="106" mass="11423">MLSGQLDPSTVFQQASSLAAITTKTRAFYAIPLAGHVTVNIAQVGYLFSLTLTLSWLFPTSWSDTQCIQDLPTTVDFVGATAMGQQYSLKLLNVSLPFGVFTSNSI</sequence>
<dbReference type="EMBL" id="CAJNRE010004218">
    <property type="protein sequence ID" value="CAF2033383.1"/>
    <property type="molecule type" value="Genomic_DNA"/>
</dbReference>
<name>A0A816NBK8_9BILA</name>
<comment type="caution">
    <text evidence="3">The sequence shown here is derived from an EMBL/GenBank/DDBJ whole genome shotgun (WGS) entry which is preliminary data.</text>
</comment>
<dbReference type="EMBL" id="CAJNOW010011450">
    <property type="protein sequence ID" value="CAF1597713.1"/>
    <property type="molecule type" value="Genomic_DNA"/>
</dbReference>
<accession>A0A816NBK8</accession>
<evidence type="ECO:0000313" key="3">
    <source>
        <dbReference type="EMBL" id="CAF2033383.1"/>
    </source>
</evidence>
<dbReference type="OrthoDB" id="10136598at2759"/>
<dbReference type="AlphaFoldDB" id="A0A816NBK8"/>
<protein>
    <submittedName>
        <fullName evidence="3">Uncharacterized protein</fullName>
    </submittedName>
</protein>
<dbReference type="EMBL" id="CAJNOV010000683">
    <property type="protein sequence ID" value="CAF1034407.1"/>
    <property type="molecule type" value="Genomic_DNA"/>
</dbReference>
<reference evidence="3" key="1">
    <citation type="submission" date="2021-02" db="EMBL/GenBank/DDBJ databases">
        <authorList>
            <person name="Nowell W R."/>
        </authorList>
    </citation>
    <scope>NUCLEOTIDE SEQUENCE</scope>
</reference>
<gene>
    <name evidence="1" type="ORF">CJN711_LOCUS3963</name>
    <name evidence="2" type="ORF">KQP761_LOCUS21901</name>
    <name evidence="3" type="ORF">MBJ925_LOCUS10258</name>
</gene>
<organism evidence="3 4">
    <name type="scientific">Rotaria magnacalcarata</name>
    <dbReference type="NCBI Taxonomy" id="392030"/>
    <lineage>
        <taxon>Eukaryota</taxon>
        <taxon>Metazoa</taxon>
        <taxon>Spiralia</taxon>
        <taxon>Gnathifera</taxon>
        <taxon>Rotifera</taxon>
        <taxon>Eurotatoria</taxon>
        <taxon>Bdelloidea</taxon>
        <taxon>Philodinida</taxon>
        <taxon>Philodinidae</taxon>
        <taxon>Rotaria</taxon>
    </lineage>
</organism>
<dbReference type="Proteomes" id="UP000663824">
    <property type="component" value="Unassembled WGS sequence"/>
</dbReference>
<evidence type="ECO:0000313" key="1">
    <source>
        <dbReference type="EMBL" id="CAF1034407.1"/>
    </source>
</evidence>
<evidence type="ECO:0000313" key="4">
    <source>
        <dbReference type="Proteomes" id="UP000663824"/>
    </source>
</evidence>
<dbReference type="Proteomes" id="UP000663855">
    <property type="component" value="Unassembled WGS sequence"/>
</dbReference>
<evidence type="ECO:0000313" key="2">
    <source>
        <dbReference type="EMBL" id="CAF1597713.1"/>
    </source>
</evidence>